<reference evidence="1 2" key="1">
    <citation type="submission" date="2024-05" db="EMBL/GenBank/DDBJ databases">
        <authorList>
            <person name="Wallberg A."/>
        </authorList>
    </citation>
    <scope>NUCLEOTIDE SEQUENCE [LARGE SCALE GENOMIC DNA]</scope>
</reference>
<organism evidence="1 2">
    <name type="scientific">Meganyctiphanes norvegica</name>
    <name type="common">Northern krill</name>
    <name type="synonym">Thysanopoda norvegica</name>
    <dbReference type="NCBI Taxonomy" id="48144"/>
    <lineage>
        <taxon>Eukaryota</taxon>
        <taxon>Metazoa</taxon>
        <taxon>Ecdysozoa</taxon>
        <taxon>Arthropoda</taxon>
        <taxon>Crustacea</taxon>
        <taxon>Multicrustacea</taxon>
        <taxon>Malacostraca</taxon>
        <taxon>Eumalacostraca</taxon>
        <taxon>Eucarida</taxon>
        <taxon>Euphausiacea</taxon>
        <taxon>Euphausiidae</taxon>
        <taxon>Meganyctiphanes</taxon>
    </lineage>
</organism>
<gene>
    <name evidence="1" type="ORF">MNOR_LOCUS5150</name>
</gene>
<keyword evidence="2" id="KW-1185">Reference proteome</keyword>
<protein>
    <submittedName>
        <fullName evidence="1">Uncharacterized protein</fullName>
    </submittedName>
</protein>
<proteinExistence type="predicted"/>
<dbReference type="EMBL" id="CAXKWB010001952">
    <property type="protein sequence ID" value="CAL4065903.1"/>
    <property type="molecule type" value="Genomic_DNA"/>
</dbReference>
<evidence type="ECO:0000313" key="2">
    <source>
        <dbReference type="Proteomes" id="UP001497623"/>
    </source>
</evidence>
<accession>A0AAV2PVA2</accession>
<name>A0AAV2PVA2_MEGNR</name>
<dbReference type="Proteomes" id="UP001497623">
    <property type="component" value="Unassembled WGS sequence"/>
</dbReference>
<evidence type="ECO:0000313" key="1">
    <source>
        <dbReference type="EMBL" id="CAL4065903.1"/>
    </source>
</evidence>
<sequence>MDMIKYQAKNVFSNSNTTYLTMMSNRFYRFMQHQGDRWLQKKERLEKLRLLKSLLMKKINKIICIANAPPQFHVKSRNNFHIFTPTVYENQKNSENLAISHTQGSATQK</sequence>
<comment type="caution">
    <text evidence="1">The sequence shown here is derived from an EMBL/GenBank/DDBJ whole genome shotgun (WGS) entry which is preliminary data.</text>
</comment>
<dbReference type="AlphaFoldDB" id="A0AAV2PVA2"/>